<keyword evidence="5" id="KW-0175">Coiled coil</keyword>
<dbReference type="Gene3D" id="3.40.50.12390">
    <property type="match status" value="1"/>
</dbReference>
<protein>
    <submittedName>
        <fullName evidence="9">5'-3' exoribonuclease</fullName>
    </submittedName>
</protein>
<dbReference type="GO" id="GO:0005634">
    <property type="term" value="C:nucleus"/>
    <property type="evidence" value="ECO:0007669"/>
    <property type="project" value="TreeGrafter"/>
</dbReference>
<keyword evidence="3" id="KW-0378">Hydrolase</keyword>
<sequence>MNQQRLRRFRAGFDGQKRQKEKRDQGDFGMGFAPKKKDPRIADSNVITPGTQFMQNLSTALRFYVTKRISSDPAWANIRVVFSDSNIPGEGEHKMMQFVRDQRAAPGYDPMTTHVMCGLDADLIMLGLASHESCFTILREVVFDRGMNVCRKCGQLGHGAEVCPHIPPGEETPLAYSKAFQFLHVWRLREYLQFEFSPLMKVEMKMPFDLERIIDDFVFLCFLCGNDFLPHLPSLEINENAIIRMMLVYKELLPTLDGYITDKGDFEFERLRPILVALASKQTKIFRNRHNKEMKFQNRRHQNVRSEIRKPTPKPAAAPKPVSSNMSAAQQLRQRLLSGDSGAPGAPAATGVAPKTEGKGAAKAAPAASSYAPPMDPDRPSHVPTYTGHEDMDESDPIHMTVTWLYK</sequence>
<organism evidence="9 10">
    <name type="scientific">Kipferlia bialata</name>
    <dbReference type="NCBI Taxonomy" id="797122"/>
    <lineage>
        <taxon>Eukaryota</taxon>
        <taxon>Metamonada</taxon>
        <taxon>Carpediemonas-like organisms</taxon>
        <taxon>Kipferlia</taxon>
    </lineage>
</organism>
<evidence type="ECO:0000256" key="4">
    <source>
        <dbReference type="ARBA" id="ARBA00022839"/>
    </source>
</evidence>
<dbReference type="InterPro" id="IPR004859">
    <property type="entry name" value="Xrn1_N"/>
</dbReference>
<feature type="compositionally biased region" description="Low complexity" evidence="7">
    <location>
        <begin position="343"/>
        <end position="373"/>
    </location>
</feature>
<feature type="compositionally biased region" description="Basic and acidic residues" evidence="7">
    <location>
        <begin position="15"/>
        <end position="26"/>
    </location>
</feature>
<dbReference type="Proteomes" id="UP000265618">
    <property type="component" value="Unassembled WGS sequence"/>
</dbReference>
<keyword evidence="4" id="KW-0269">Exonuclease</keyword>
<feature type="compositionally biased region" description="Basic residues" evidence="7">
    <location>
        <begin position="1"/>
        <end position="10"/>
    </location>
</feature>
<dbReference type="GO" id="GO:0003723">
    <property type="term" value="F:RNA binding"/>
    <property type="evidence" value="ECO:0007669"/>
    <property type="project" value="TreeGrafter"/>
</dbReference>
<dbReference type="AlphaFoldDB" id="A0A9K3D4Z6"/>
<dbReference type="CDD" id="cd18673">
    <property type="entry name" value="PIN_XRN1-2-like"/>
    <property type="match status" value="1"/>
</dbReference>
<keyword evidence="6" id="KW-0862">Zinc</keyword>
<comment type="caution">
    <text evidence="9">The sequence shown here is derived from an EMBL/GenBank/DDBJ whole genome shotgun (WGS) entry which is preliminary data.</text>
</comment>
<dbReference type="GO" id="GO:0000956">
    <property type="term" value="P:nuclear-transcribed mRNA catabolic process"/>
    <property type="evidence" value="ECO:0007669"/>
    <property type="project" value="TreeGrafter"/>
</dbReference>
<dbReference type="Pfam" id="PF17846">
    <property type="entry name" value="XRN_M"/>
    <property type="match status" value="1"/>
</dbReference>
<evidence type="ECO:0000256" key="6">
    <source>
        <dbReference type="PROSITE-ProRule" id="PRU00047"/>
    </source>
</evidence>
<dbReference type="GO" id="GO:0004534">
    <property type="term" value="F:5'-3' RNA exonuclease activity"/>
    <property type="evidence" value="ECO:0007669"/>
    <property type="project" value="TreeGrafter"/>
</dbReference>
<accession>A0A9K3D4Z6</accession>
<dbReference type="Pfam" id="PF03159">
    <property type="entry name" value="XRN_N"/>
    <property type="match status" value="1"/>
</dbReference>
<dbReference type="OrthoDB" id="372487at2759"/>
<evidence type="ECO:0000256" key="3">
    <source>
        <dbReference type="ARBA" id="ARBA00022801"/>
    </source>
</evidence>
<keyword evidence="1" id="KW-0698">rRNA processing</keyword>
<keyword evidence="2" id="KW-0540">Nuclease</keyword>
<feature type="region of interest" description="Disordered" evidence="7">
    <location>
        <begin position="1"/>
        <end position="41"/>
    </location>
</feature>
<dbReference type="InterPro" id="IPR041412">
    <property type="entry name" value="Xrn1_helical"/>
</dbReference>
<dbReference type="PROSITE" id="PS50158">
    <property type="entry name" value="ZF_CCHC"/>
    <property type="match status" value="1"/>
</dbReference>
<feature type="non-terminal residue" evidence="9">
    <location>
        <position position="407"/>
    </location>
</feature>
<dbReference type="GO" id="GO:0006364">
    <property type="term" value="P:rRNA processing"/>
    <property type="evidence" value="ECO:0007669"/>
    <property type="project" value="UniProtKB-KW"/>
</dbReference>
<keyword evidence="10" id="KW-1185">Reference proteome</keyword>
<feature type="region of interest" description="Disordered" evidence="7">
    <location>
        <begin position="289"/>
        <end position="394"/>
    </location>
</feature>
<evidence type="ECO:0000313" key="10">
    <source>
        <dbReference type="Proteomes" id="UP000265618"/>
    </source>
</evidence>
<keyword evidence="6" id="KW-0863">Zinc-finger</keyword>
<evidence type="ECO:0000256" key="7">
    <source>
        <dbReference type="SAM" id="MobiDB-lite"/>
    </source>
</evidence>
<evidence type="ECO:0000256" key="1">
    <source>
        <dbReference type="ARBA" id="ARBA00022552"/>
    </source>
</evidence>
<dbReference type="GO" id="GO:0008270">
    <property type="term" value="F:zinc ion binding"/>
    <property type="evidence" value="ECO:0007669"/>
    <property type="project" value="UniProtKB-KW"/>
</dbReference>
<evidence type="ECO:0000256" key="2">
    <source>
        <dbReference type="ARBA" id="ARBA00022722"/>
    </source>
</evidence>
<proteinExistence type="predicted"/>
<dbReference type="InterPro" id="IPR027073">
    <property type="entry name" value="5_3_exoribonuclease"/>
</dbReference>
<keyword evidence="6" id="KW-0479">Metal-binding</keyword>
<reference evidence="9 10" key="1">
    <citation type="journal article" date="2018" name="PLoS ONE">
        <title>The draft genome of Kipferlia bialata reveals reductive genome evolution in fornicate parasites.</title>
        <authorList>
            <person name="Tanifuji G."/>
            <person name="Takabayashi S."/>
            <person name="Kume K."/>
            <person name="Takagi M."/>
            <person name="Nakayama T."/>
            <person name="Kamikawa R."/>
            <person name="Inagaki Y."/>
            <person name="Hashimoto T."/>
        </authorList>
    </citation>
    <scope>NUCLEOTIDE SEQUENCE [LARGE SCALE GENOMIC DNA]</scope>
    <source>
        <strain evidence="9">NY0173</strain>
    </source>
</reference>
<dbReference type="PANTHER" id="PTHR12341:SF41">
    <property type="entry name" value="5'-3' EXORIBONUCLEASE 2"/>
    <property type="match status" value="1"/>
</dbReference>
<feature type="domain" description="CCHC-type" evidence="8">
    <location>
        <begin position="150"/>
        <end position="164"/>
    </location>
</feature>
<name>A0A9K3D4Z6_9EUKA</name>
<dbReference type="InterPro" id="IPR001878">
    <property type="entry name" value="Znf_CCHC"/>
</dbReference>
<dbReference type="PANTHER" id="PTHR12341">
    <property type="entry name" value="5'-&gt;3' EXORIBONUCLEASE"/>
    <property type="match status" value="1"/>
</dbReference>
<dbReference type="SUPFAM" id="SSF57756">
    <property type="entry name" value="Retrovirus zinc finger-like domains"/>
    <property type="match status" value="1"/>
</dbReference>
<evidence type="ECO:0000256" key="5">
    <source>
        <dbReference type="ARBA" id="ARBA00023054"/>
    </source>
</evidence>
<evidence type="ECO:0000313" key="9">
    <source>
        <dbReference type="EMBL" id="GIQ88087.1"/>
    </source>
</evidence>
<dbReference type="InterPro" id="IPR036875">
    <property type="entry name" value="Znf_CCHC_sf"/>
</dbReference>
<evidence type="ECO:0000259" key="8">
    <source>
        <dbReference type="PROSITE" id="PS50158"/>
    </source>
</evidence>
<gene>
    <name evidence="9" type="ORF">KIPB_010259</name>
</gene>
<dbReference type="EMBL" id="BDIP01003756">
    <property type="protein sequence ID" value="GIQ88087.1"/>
    <property type="molecule type" value="Genomic_DNA"/>
</dbReference>
<feature type="compositionally biased region" description="Polar residues" evidence="7">
    <location>
        <begin position="322"/>
        <end position="333"/>
    </location>
</feature>